<dbReference type="EMBL" id="KV749659">
    <property type="protein sequence ID" value="OCL08449.1"/>
    <property type="molecule type" value="Genomic_DNA"/>
</dbReference>
<name>A0A8E2JTE2_9PEZI</name>
<dbReference type="Proteomes" id="UP000250140">
    <property type="component" value="Unassembled WGS sequence"/>
</dbReference>
<gene>
    <name evidence="1" type="ORF">AOQ84DRAFT_376753</name>
</gene>
<keyword evidence="2" id="KW-1185">Reference proteome</keyword>
<evidence type="ECO:0000313" key="1">
    <source>
        <dbReference type="EMBL" id="OCL08449.1"/>
    </source>
</evidence>
<accession>A0A8E2JTE2</accession>
<sequence length="189" mass="20954">MERTDQNFVDGLALDLLPPANRTLVVQQNTAPLFGSFVTGNSGELFMSLSNYSWVIVMNETANDLIAKIELPYDPDALAQLGVNPDNTMSGRSRRIKSCGSFQKLKETYITENKTRIIEMTSIDGEYMLLGRKIADTASIFVQYGQGATRTMNVTRGAGIQEAEFIDGLRFSVQSTHSFTMNVELRHGT</sequence>
<proteinExistence type="predicted"/>
<organism evidence="1 2">
    <name type="scientific">Glonium stellatum</name>
    <dbReference type="NCBI Taxonomy" id="574774"/>
    <lineage>
        <taxon>Eukaryota</taxon>
        <taxon>Fungi</taxon>
        <taxon>Dikarya</taxon>
        <taxon>Ascomycota</taxon>
        <taxon>Pezizomycotina</taxon>
        <taxon>Dothideomycetes</taxon>
        <taxon>Pleosporomycetidae</taxon>
        <taxon>Gloniales</taxon>
        <taxon>Gloniaceae</taxon>
        <taxon>Glonium</taxon>
    </lineage>
</organism>
<reference evidence="1 2" key="1">
    <citation type="journal article" date="2016" name="Nat. Commun.">
        <title>Ectomycorrhizal ecology is imprinted in the genome of the dominant symbiotic fungus Cenococcum geophilum.</title>
        <authorList>
            <consortium name="DOE Joint Genome Institute"/>
            <person name="Peter M."/>
            <person name="Kohler A."/>
            <person name="Ohm R.A."/>
            <person name="Kuo A."/>
            <person name="Krutzmann J."/>
            <person name="Morin E."/>
            <person name="Arend M."/>
            <person name="Barry K.W."/>
            <person name="Binder M."/>
            <person name="Choi C."/>
            <person name="Clum A."/>
            <person name="Copeland A."/>
            <person name="Grisel N."/>
            <person name="Haridas S."/>
            <person name="Kipfer T."/>
            <person name="LaButti K."/>
            <person name="Lindquist E."/>
            <person name="Lipzen A."/>
            <person name="Maire R."/>
            <person name="Meier B."/>
            <person name="Mihaltcheva S."/>
            <person name="Molinier V."/>
            <person name="Murat C."/>
            <person name="Poggeler S."/>
            <person name="Quandt C.A."/>
            <person name="Sperisen C."/>
            <person name="Tritt A."/>
            <person name="Tisserant E."/>
            <person name="Crous P.W."/>
            <person name="Henrissat B."/>
            <person name="Nehls U."/>
            <person name="Egli S."/>
            <person name="Spatafora J.W."/>
            <person name="Grigoriev I.V."/>
            <person name="Martin F.M."/>
        </authorList>
    </citation>
    <scope>NUCLEOTIDE SEQUENCE [LARGE SCALE GENOMIC DNA]</scope>
    <source>
        <strain evidence="1 2">CBS 207.34</strain>
    </source>
</reference>
<dbReference type="AlphaFoldDB" id="A0A8E2JTE2"/>
<protein>
    <submittedName>
        <fullName evidence="1">Uncharacterized protein</fullName>
    </submittedName>
</protein>
<dbReference type="OrthoDB" id="6513042at2759"/>
<evidence type="ECO:0000313" key="2">
    <source>
        <dbReference type="Proteomes" id="UP000250140"/>
    </source>
</evidence>